<keyword evidence="1" id="KW-0812">Transmembrane</keyword>
<dbReference type="EMBL" id="SWAV01000005">
    <property type="protein sequence ID" value="TKA90155.1"/>
    <property type="molecule type" value="Genomic_DNA"/>
</dbReference>
<gene>
    <name evidence="2" type="ORF">FA869_13560</name>
</gene>
<accession>A0A4U0YGC5</accession>
<evidence type="ECO:0000313" key="2">
    <source>
        <dbReference type="EMBL" id="TKA90155.1"/>
    </source>
</evidence>
<dbReference type="RefSeq" id="WP_136869814.1">
    <property type="nucleotide sequence ID" value="NZ_FOGN01000004.1"/>
</dbReference>
<organism evidence="2 3">
    <name type="scientific">Halopseudomonas bauzanensis</name>
    <dbReference type="NCBI Taxonomy" id="653930"/>
    <lineage>
        <taxon>Bacteria</taxon>
        <taxon>Pseudomonadati</taxon>
        <taxon>Pseudomonadota</taxon>
        <taxon>Gammaproteobacteria</taxon>
        <taxon>Pseudomonadales</taxon>
        <taxon>Pseudomonadaceae</taxon>
        <taxon>Halopseudomonas</taxon>
    </lineage>
</organism>
<reference evidence="2 3" key="1">
    <citation type="submission" date="2019-04" db="EMBL/GenBank/DDBJ databases">
        <title>Crypto-aerobic microbial life in anoxic (sulfidic) marine sediments.</title>
        <authorList>
            <person name="Bhattacharya S."/>
            <person name="Roy C."/>
            <person name="Mondal N."/>
            <person name="Sarkar J."/>
            <person name="Mandal S."/>
            <person name="Rameez M.J."/>
            <person name="Ghosh W."/>
        </authorList>
    </citation>
    <scope>NUCLEOTIDE SEQUENCE [LARGE SCALE GENOMIC DNA]</scope>
    <source>
        <strain evidence="2 3">SBBB</strain>
    </source>
</reference>
<comment type="caution">
    <text evidence="2">The sequence shown here is derived from an EMBL/GenBank/DDBJ whole genome shotgun (WGS) entry which is preliminary data.</text>
</comment>
<keyword evidence="1" id="KW-0472">Membrane</keyword>
<evidence type="ECO:0000256" key="1">
    <source>
        <dbReference type="SAM" id="Phobius"/>
    </source>
</evidence>
<feature type="transmembrane region" description="Helical" evidence="1">
    <location>
        <begin position="33"/>
        <end position="52"/>
    </location>
</feature>
<dbReference type="Proteomes" id="UP000305198">
    <property type="component" value="Unassembled WGS sequence"/>
</dbReference>
<sequence length="107" mass="11864">MILITLFGLGFCPQLTGLASDLMNTAYGMDSLRYALIAASLMNIWACFHYYLAGRTIKNTIRPISSPDTLPYRGNRPALLPFFLSCPSSQVISRYSPSHIVTADRLC</sequence>
<dbReference type="OrthoDB" id="6057322at2"/>
<evidence type="ECO:0000313" key="3">
    <source>
        <dbReference type="Proteomes" id="UP000305198"/>
    </source>
</evidence>
<name>A0A4U0YGC5_9GAMM</name>
<proteinExistence type="predicted"/>
<keyword evidence="1" id="KW-1133">Transmembrane helix</keyword>
<dbReference type="AlphaFoldDB" id="A0A4U0YGC5"/>
<protein>
    <submittedName>
        <fullName evidence="2">Uncharacterized protein</fullName>
    </submittedName>
</protein>